<gene>
    <name evidence="1" type="ORF">DPEC_G00351100</name>
</gene>
<sequence length="193" mass="22228">MYEWALGKHMREFTCVFDLRFRELNLTKDPLSLLDLLGDRFRHLKAVLKDLLASPGSLLFVLDGLDEFQYPLNWNAPDKNVDVDSKVSMSELKVALIKGSLLPESSVILTSRPSTDAPKRFFQRCCMVLGFEKDQLMEYTSKFYKDPKVSESVYNYILGNDNLFVLSFIPLYCYITCTALAEFYSVENQEEDA</sequence>
<evidence type="ECO:0000313" key="1">
    <source>
        <dbReference type="EMBL" id="KAJ7985345.1"/>
    </source>
</evidence>
<proteinExistence type="predicted"/>
<dbReference type="Proteomes" id="UP001157502">
    <property type="component" value="Chromosome 36"/>
</dbReference>
<protein>
    <submittedName>
        <fullName evidence="1">Uncharacterized protein</fullName>
    </submittedName>
</protein>
<reference evidence="1" key="1">
    <citation type="submission" date="2021-05" db="EMBL/GenBank/DDBJ databases">
        <authorList>
            <person name="Pan Q."/>
            <person name="Jouanno E."/>
            <person name="Zahm M."/>
            <person name="Klopp C."/>
            <person name="Cabau C."/>
            <person name="Louis A."/>
            <person name="Berthelot C."/>
            <person name="Parey E."/>
            <person name="Roest Crollius H."/>
            <person name="Montfort J."/>
            <person name="Robinson-Rechavi M."/>
            <person name="Bouchez O."/>
            <person name="Lampietro C."/>
            <person name="Lopez Roques C."/>
            <person name="Donnadieu C."/>
            <person name="Postlethwait J."/>
            <person name="Bobe J."/>
            <person name="Dillon D."/>
            <person name="Chandos A."/>
            <person name="von Hippel F."/>
            <person name="Guiguen Y."/>
        </authorList>
    </citation>
    <scope>NUCLEOTIDE SEQUENCE</scope>
    <source>
        <strain evidence="1">YG-Jan2019</strain>
    </source>
</reference>
<accession>A0ACC2F1U3</accession>
<organism evidence="1 2">
    <name type="scientific">Dallia pectoralis</name>
    <name type="common">Alaska blackfish</name>
    <dbReference type="NCBI Taxonomy" id="75939"/>
    <lineage>
        <taxon>Eukaryota</taxon>
        <taxon>Metazoa</taxon>
        <taxon>Chordata</taxon>
        <taxon>Craniata</taxon>
        <taxon>Vertebrata</taxon>
        <taxon>Euteleostomi</taxon>
        <taxon>Actinopterygii</taxon>
        <taxon>Neopterygii</taxon>
        <taxon>Teleostei</taxon>
        <taxon>Protacanthopterygii</taxon>
        <taxon>Esociformes</taxon>
        <taxon>Umbridae</taxon>
        <taxon>Dallia</taxon>
    </lineage>
</organism>
<keyword evidence="2" id="KW-1185">Reference proteome</keyword>
<name>A0ACC2F1U3_DALPE</name>
<comment type="caution">
    <text evidence="1">The sequence shown here is derived from an EMBL/GenBank/DDBJ whole genome shotgun (WGS) entry which is preliminary data.</text>
</comment>
<evidence type="ECO:0000313" key="2">
    <source>
        <dbReference type="Proteomes" id="UP001157502"/>
    </source>
</evidence>
<dbReference type="EMBL" id="CM055763">
    <property type="protein sequence ID" value="KAJ7985345.1"/>
    <property type="molecule type" value="Genomic_DNA"/>
</dbReference>